<dbReference type="Pfam" id="PF08711">
    <property type="entry name" value="Med26"/>
    <property type="match status" value="1"/>
</dbReference>
<organism evidence="6 7">
    <name type="scientific">Lactuca virosa</name>
    <dbReference type="NCBI Taxonomy" id="75947"/>
    <lineage>
        <taxon>Eukaryota</taxon>
        <taxon>Viridiplantae</taxon>
        <taxon>Streptophyta</taxon>
        <taxon>Embryophyta</taxon>
        <taxon>Tracheophyta</taxon>
        <taxon>Spermatophyta</taxon>
        <taxon>Magnoliopsida</taxon>
        <taxon>eudicotyledons</taxon>
        <taxon>Gunneridae</taxon>
        <taxon>Pentapetalae</taxon>
        <taxon>asterids</taxon>
        <taxon>campanulids</taxon>
        <taxon>Asterales</taxon>
        <taxon>Asteraceae</taxon>
        <taxon>Cichorioideae</taxon>
        <taxon>Cichorieae</taxon>
        <taxon>Lactucinae</taxon>
        <taxon>Lactuca</taxon>
    </lineage>
</organism>
<name>A0AAU9MDU7_9ASTR</name>
<feature type="region of interest" description="Disordered" evidence="4">
    <location>
        <begin position="93"/>
        <end position="122"/>
    </location>
</feature>
<dbReference type="GO" id="GO:0005634">
    <property type="term" value="C:nucleus"/>
    <property type="evidence" value="ECO:0007669"/>
    <property type="project" value="UniProtKB-SubCell"/>
</dbReference>
<protein>
    <recommendedName>
        <fullName evidence="5">TFIIS N-terminal domain-containing protein</fullName>
    </recommendedName>
</protein>
<keyword evidence="7" id="KW-1185">Reference proteome</keyword>
<keyword evidence="2 3" id="KW-0539">Nucleus</keyword>
<dbReference type="InterPro" id="IPR035441">
    <property type="entry name" value="TFIIS/LEDGF_dom_sf"/>
</dbReference>
<comment type="subcellular location">
    <subcellularLocation>
        <location evidence="1 3">Nucleus</location>
    </subcellularLocation>
</comment>
<sequence>MEDSKSAASVKEEWRNNLRNAKNRDIFEIIKTAIVLAASNRPTEFQIRRDMIAQTLFFDDQLIKHSECDKCKNQSPDVSNEREDTLNTSVVLNEESRERSNSQGKPPIEKQIVPTCKQQQQQPTMVNTLKSNTETKFQIPKVNDDLGPRVYSQGVAEVLRMKKILERSGDESESVVVVWDLLTKLQSMELTMKTLETTKIGRTITTLKKHPSEKVRQIAVKLVKEWKRTVEEWIKKESNHVELKSQQVNPINLDMNTKRKLEGSEKDAKIGNGGVVESLVKFEATKRKMQEVYAKAENMKKRRTEVIELHEALLLPCIDGNRRKVNWRRRC</sequence>
<dbReference type="SMART" id="SM00509">
    <property type="entry name" value="TFS2N"/>
    <property type="match status" value="1"/>
</dbReference>
<accession>A0AAU9MDU7</accession>
<gene>
    <name evidence="6" type="ORF">LVIROSA_LOCUS11182</name>
</gene>
<evidence type="ECO:0000313" key="6">
    <source>
        <dbReference type="EMBL" id="CAH1423932.1"/>
    </source>
</evidence>
<evidence type="ECO:0000256" key="3">
    <source>
        <dbReference type="PROSITE-ProRule" id="PRU00649"/>
    </source>
</evidence>
<dbReference type="InterPro" id="IPR017923">
    <property type="entry name" value="TFIIS_N"/>
</dbReference>
<dbReference type="AlphaFoldDB" id="A0AAU9MDU7"/>
<evidence type="ECO:0000256" key="1">
    <source>
        <dbReference type="ARBA" id="ARBA00004123"/>
    </source>
</evidence>
<evidence type="ECO:0000256" key="2">
    <source>
        <dbReference type="ARBA" id="ARBA00023242"/>
    </source>
</evidence>
<comment type="caution">
    <text evidence="6">The sequence shown here is derived from an EMBL/GenBank/DDBJ whole genome shotgun (WGS) entry which is preliminary data.</text>
</comment>
<dbReference type="PANTHER" id="PTHR46554:SF2">
    <property type="entry name" value="TFIIS N-TERMINAL DOMAIN-CONTAINING PROTEIN"/>
    <property type="match status" value="1"/>
</dbReference>
<dbReference type="SUPFAM" id="SSF47676">
    <property type="entry name" value="Conserved domain common to transcription factors TFIIS, elongin A, CRSP70"/>
    <property type="match status" value="1"/>
</dbReference>
<dbReference type="Proteomes" id="UP001157418">
    <property type="component" value="Unassembled WGS sequence"/>
</dbReference>
<dbReference type="PANTHER" id="PTHR46554">
    <property type="entry name" value="MEDIATOR OF RNA POLYMERASE II TRANSCRIPTION SUBUNIT 26A-RELATED"/>
    <property type="match status" value="1"/>
</dbReference>
<evidence type="ECO:0000256" key="4">
    <source>
        <dbReference type="SAM" id="MobiDB-lite"/>
    </source>
</evidence>
<dbReference type="InterPro" id="IPR003617">
    <property type="entry name" value="TFIIS/CRSP70_N_sub"/>
</dbReference>
<evidence type="ECO:0000313" key="7">
    <source>
        <dbReference type="Proteomes" id="UP001157418"/>
    </source>
</evidence>
<dbReference type="PROSITE" id="PS51319">
    <property type="entry name" value="TFIIS_N"/>
    <property type="match status" value="1"/>
</dbReference>
<dbReference type="EMBL" id="CAKMRJ010001188">
    <property type="protein sequence ID" value="CAH1423932.1"/>
    <property type="molecule type" value="Genomic_DNA"/>
</dbReference>
<feature type="domain" description="TFIIS N-terminal" evidence="5">
    <location>
        <begin position="156"/>
        <end position="233"/>
    </location>
</feature>
<proteinExistence type="predicted"/>
<reference evidence="6 7" key="1">
    <citation type="submission" date="2022-01" db="EMBL/GenBank/DDBJ databases">
        <authorList>
            <person name="Xiong W."/>
            <person name="Schranz E."/>
        </authorList>
    </citation>
    <scope>NUCLEOTIDE SEQUENCE [LARGE SCALE GENOMIC DNA]</scope>
</reference>
<dbReference type="CDD" id="cd00183">
    <property type="entry name" value="TFIIS_I"/>
    <property type="match status" value="1"/>
</dbReference>
<dbReference type="Gene3D" id="1.20.930.10">
    <property type="entry name" value="Conserved domain common to transcription factors TFIIS, elongin A, CRSP70"/>
    <property type="match status" value="1"/>
</dbReference>
<evidence type="ECO:0000259" key="5">
    <source>
        <dbReference type="PROSITE" id="PS51319"/>
    </source>
</evidence>